<proteinExistence type="predicted"/>
<reference evidence="1 2" key="1">
    <citation type="submission" date="2010-05" db="EMBL/GenBank/DDBJ databases">
        <title>The Genome Sequence of Thecamonas trahens ATCC 50062.</title>
        <authorList>
            <consortium name="The Broad Institute Genome Sequencing Platform"/>
            <person name="Russ C."/>
            <person name="Cuomo C."/>
            <person name="Shea T."/>
            <person name="Young S.K."/>
            <person name="Zeng Q."/>
            <person name="Koehrsen M."/>
            <person name="Haas B."/>
            <person name="Borodovsky M."/>
            <person name="Guigo R."/>
            <person name="Alvarado L."/>
            <person name="Berlin A."/>
            <person name="Bochicchio J."/>
            <person name="Borenstein D."/>
            <person name="Chapman S."/>
            <person name="Chen Z."/>
            <person name="Freedman E."/>
            <person name="Gellesch M."/>
            <person name="Goldberg J."/>
            <person name="Griggs A."/>
            <person name="Gujja S."/>
            <person name="Heilman E."/>
            <person name="Heiman D."/>
            <person name="Hepburn T."/>
            <person name="Howarth C."/>
            <person name="Jen D."/>
            <person name="Larson L."/>
            <person name="Mehta T."/>
            <person name="Park D."/>
            <person name="Pearson M."/>
            <person name="Roberts A."/>
            <person name="Saif S."/>
            <person name="Shenoy N."/>
            <person name="Sisk P."/>
            <person name="Stolte C."/>
            <person name="Sykes S."/>
            <person name="Thomson T."/>
            <person name="Walk T."/>
            <person name="White J."/>
            <person name="Yandava C."/>
            <person name="Burger G."/>
            <person name="Gray M.W."/>
            <person name="Holland P.W.H."/>
            <person name="King N."/>
            <person name="Lang F.B.F."/>
            <person name="Roger A.J."/>
            <person name="Ruiz-Trillo I."/>
            <person name="Lander E."/>
            <person name="Nusbaum C."/>
        </authorList>
    </citation>
    <scope>NUCLEOTIDE SEQUENCE [LARGE SCALE GENOMIC DNA]</scope>
    <source>
        <strain evidence="1 2">ATCC 50062</strain>
    </source>
</reference>
<dbReference type="AlphaFoldDB" id="A0A0L0DER5"/>
<gene>
    <name evidence="1" type="ORF">AMSG_11627</name>
</gene>
<organism evidence="1 2">
    <name type="scientific">Thecamonas trahens ATCC 50062</name>
    <dbReference type="NCBI Taxonomy" id="461836"/>
    <lineage>
        <taxon>Eukaryota</taxon>
        <taxon>Apusozoa</taxon>
        <taxon>Apusomonadida</taxon>
        <taxon>Apusomonadidae</taxon>
        <taxon>Thecamonas</taxon>
    </lineage>
</organism>
<dbReference type="EMBL" id="GL349435">
    <property type="protein sequence ID" value="KNC50710.1"/>
    <property type="molecule type" value="Genomic_DNA"/>
</dbReference>
<dbReference type="RefSeq" id="XP_013762606.1">
    <property type="nucleotide sequence ID" value="XM_013907152.1"/>
</dbReference>
<dbReference type="Proteomes" id="UP000054408">
    <property type="component" value="Unassembled WGS sequence"/>
</dbReference>
<evidence type="ECO:0000313" key="1">
    <source>
        <dbReference type="EMBL" id="KNC50710.1"/>
    </source>
</evidence>
<protein>
    <submittedName>
        <fullName evidence="1">Uncharacterized protein</fullName>
    </submittedName>
</protein>
<keyword evidence="2" id="KW-1185">Reference proteome</keyword>
<dbReference type="GeneID" id="25569542"/>
<accession>A0A0L0DER5</accession>
<evidence type="ECO:0000313" key="2">
    <source>
        <dbReference type="Proteomes" id="UP000054408"/>
    </source>
</evidence>
<name>A0A0L0DER5_THETB</name>
<sequence>MGGGDTCCGFAGCGRAGEELALSEAEREAKRTEYAAAAAERVTKRGTATTSGLDGRVEVCDGDPRVMGLSRAMEMWSYGAGLGDRWPVGEWSRVTLDGFEVDGAKLSASLMKEYGRHPMDPSAVCYRVRADGQRCGAYWLRTASRSALRSMLRRKVMLPMATTGRGGRDSDVERVSGPAARRCWTSCSS</sequence>